<organism evidence="1 2">
    <name type="scientific">Spiromyces aspiralis</name>
    <dbReference type="NCBI Taxonomy" id="68401"/>
    <lineage>
        <taxon>Eukaryota</taxon>
        <taxon>Fungi</taxon>
        <taxon>Fungi incertae sedis</taxon>
        <taxon>Zoopagomycota</taxon>
        <taxon>Kickxellomycotina</taxon>
        <taxon>Kickxellomycetes</taxon>
        <taxon>Kickxellales</taxon>
        <taxon>Kickxellaceae</taxon>
        <taxon>Spiromyces</taxon>
    </lineage>
</organism>
<sequence>MAIKKQWFAAIVYVVVPLATWYYGYTLYLDSIASLYRAGPELPAPPRRYTAPADGGEASDPNQLDDGLDSVITFIHATDIHISKYSYTGQYIHFLHFLSTAVPLISPRFVAATGDLTDGKDELRLASHQQFEEWSAYQAALRRSEIIDRNNGTFWFDQRGNHDCFNVPGWTSASNYYRDYGAIKRRGYHFDIEELFGKYSFIATDGCPDMGVGRPLNFFGYLDATAMDRLESQLARARHNNHTIMLNHYPTSIMVYGKTSGGKSFSELTKDVSLFLCGHLHLLKGGIGAQLQTYHPERFLELELGDMKDHGLYRVYAIDHDLISFADVQLPLSPIPYPNPQSWLKSPLSIQKVDPVPHPPVVLVTNPKDSRYIIPNHEPLERINRSTFIRILVWADTAVDSVHAFIDGVPLTEPATYRGLNMTVAERWKTTANNRHYTPLWVIPWDPAQYEDGREHTLVVVATDRDGKVGEQQVLFRLDGRRIPLNNTWRGGWIMNTDFQRFFKQLALFEYFASFFTIFWMPHLVLWLHYWRGLTASSLPQALGLAPYDPVQHQYQQEQQQEEDEDEEEVEDASSDSGHNTVN</sequence>
<proteinExistence type="predicted"/>
<reference evidence="1" key="1">
    <citation type="submission" date="2022-06" db="EMBL/GenBank/DDBJ databases">
        <title>Phylogenomic reconstructions and comparative analyses of Kickxellomycotina fungi.</title>
        <authorList>
            <person name="Reynolds N.K."/>
            <person name="Stajich J.E."/>
            <person name="Barry K."/>
            <person name="Grigoriev I.V."/>
            <person name="Crous P."/>
            <person name="Smith M.E."/>
        </authorList>
    </citation>
    <scope>NUCLEOTIDE SEQUENCE</scope>
    <source>
        <strain evidence="1">RSA 2271</strain>
    </source>
</reference>
<feature type="non-terminal residue" evidence="1">
    <location>
        <position position="583"/>
    </location>
</feature>
<name>A0ACC1HG54_9FUNG</name>
<evidence type="ECO:0000313" key="2">
    <source>
        <dbReference type="Proteomes" id="UP001145114"/>
    </source>
</evidence>
<dbReference type="EMBL" id="JAMZIH010006042">
    <property type="protein sequence ID" value="KAJ1674350.1"/>
    <property type="molecule type" value="Genomic_DNA"/>
</dbReference>
<protein>
    <submittedName>
        <fullName evidence="1">Uncharacterized protein</fullName>
    </submittedName>
</protein>
<comment type="caution">
    <text evidence="1">The sequence shown here is derived from an EMBL/GenBank/DDBJ whole genome shotgun (WGS) entry which is preliminary data.</text>
</comment>
<keyword evidence="2" id="KW-1185">Reference proteome</keyword>
<gene>
    <name evidence="1" type="ORF">EV182_003458</name>
</gene>
<accession>A0ACC1HG54</accession>
<dbReference type="Proteomes" id="UP001145114">
    <property type="component" value="Unassembled WGS sequence"/>
</dbReference>
<evidence type="ECO:0000313" key="1">
    <source>
        <dbReference type="EMBL" id="KAJ1674350.1"/>
    </source>
</evidence>